<reference evidence="1" key="1">
    <citation type="submission" date="2020-01" db="EMBL/GenBank/DDBJ databases">
        <authorList>
            <person name="Meier V. D."/>
            <person name="Meier V D."/>
        </authorList>
    </citation>
    <scope>NUCLEOTIDE SEQUENCE</scope>
    <source>
        <strain evidence="1">HLG_WM_MAG_03</strain>
    </source>
</reference>
<dbReference type="AlphaFoldDB" id="A0A6S6RUE9"/>
<evidence type="ECO:0000313" key="1">
    <source>
        <dbReference type="EMBL" id="CAA6799266.1"/>
    </source>
</evidence>
<name>A0A6S6RUE9_9BACT</name>
<protein>
    <submittedName>
        <fullName evidence="1">Uncharacterized protein</fullName>
    </submittedName>
</protein>
<organism evidence="1">
    <name type="scientific">uncultured Sulfurovum sp</name>
    <dbReference type="NCBI Taxonomy" id="269237"/>
    <lineage>
        <taxon>Bacteria</taxon>
        <taxon>Pseudomonadati</taxon>
        <taxon>Campylobacterota</taxon>
        <taxon>Epsilonproteobacteria</taxon>
        <taxon>Campylobacterales</taxon>
        <taxon>Sulfurovaceae</taxon>
        <taxon>Sulfurovum</taxon>
        <taxon>environmental samples</taxon>
    </lineage>
</organism>
<sequence>MKYLVLSLFLTIKAFSTPIIIQYYQEIYNDTSINHDILTYKLYQKYNHWHAKETKYQDALSIVPYIKEDSIQLSQEMGDGRETIDIKLWGEKGTAPLMVMTKNYFSDKHLQSSKITFLVKEYKKWHKITPLKEIGLESFLQETMSIKDLNVLKSIGIIIFYDIQQKGNSLFLRLAINKKIINKICQHDTSLKVDNREDYLYYCESLQGKLKPPIHFIWNGQKQQLIENKTVNSKTLSAQPSIEDLYEKIKTKRTILLERYHHE</sequence>
<gene>
    <name evidence="1" type="ORF">HELGO_WM30197</name>
</gene>
<dbReference type="EMBL" id="CACVAR010000037">
    <property type="protein sequence ID" value="CAA6799266.1"/>
    <property type="molecule type" value="Genomic_DNA"/>
</dbReference>
<proteinExistence type="predicted"/>
<accession>A0A6S6RUE9</accession>